<keyword evidence="1" id="KW-0653">Protein transport</keyword>
<dbReference type="Pfam" id="PF25758">
    <property type="entry name" value="TPR_IPO11"/>
    <property type="match status" value="1"/>
</dbReference>
<feature type="domain" description="Importin-9 central HEAT repeats" evidence="2">
    <location>
        <begin position="96"/>
        <end position="325"/>
    </location>
</feature>
<organism evidence="4 5">
    <name type="scientific">Apostasia shenzhenica</name>
    <dbReference type="NCBI Taxonomy" id="1088818"/>
    <lineage>
        <taxon>Eukaryota</taxon>
        <taxon>Viridiplantae</taxon>
        <taxon>Streptophyta</taxon>
        <taxon>Embryophyta</taxon>
        <taxon>Tracheophyta</taxon>
        <taxon>Spermatophyta</taxon>
        <taxon>Magnoliopsida</taxon>
        <taxon>Liliopsida</taxon>
        <taxon>Asparagales</taxon>
        <taxon>Orchidaceae</taxon>
        <taxon>Apostasioideae</taxon>
        <taxon>Apostasia</taxon>
    </lineage>
</organism>
<dbReference type="OrthoDB" id="431626at2759"/>
<dbReference type="STRING" id="1088818.A0A2I0BHN4"/>
<dbReference type="InterPro" id="IPR016024">
    <property type="entry name" value="ARM-type_fold"/>
</dbReference>
<evidence type="ECO:0000313" key="5">
    <source>
        <dbReference type="Proteomes" id="UP000236161"/>
    </source>
</evidence>
<gene>
    <name evidence="4" type="ORF">AXF42_Ash004783</name>
</gene>
<dbReference type="AlphaFoldDB" id="A0A2I0BHN4"/>
<evidence type="ECO:0000259" key="2">
    <source>
        <dbReference type="Pfam" id="PF25018"/>
    </source>
</evidence>
<dbReference type="Proteomes" id="UP000236161">
    <property type="component" value="Unassembled WGS sequence"/>
</dbReference>
<reference evidence="4 5" key="1">
    <citation type="journal article" date="2017" name="Nature">
        <title>The Apostasia genome and the evolution of orchids.</title>
        <authorList>
            <person name="Zhang G.Q."/>
            <person name="Liu K.W."/>
            <person name="Li Z."/>
            <person name="Lohaus R."/>
            <person name="Hsiao Y.Y."/>
            <person name="Niu S.C."/>
            <person name="Wang J.Y."/>
            <person name="Lin Y.C."/>
            <person name="Xu Q."/>
            <person name="Chen L.J."/>
            <person name="Yoshida K."/>
            <person name="Fujiwara S."/>
            <person name="Wang Z.W."/>
            <person name="Zhang Y.Q."/>
            <person name="Mitsuda N."/>
            <person name="Wang M."/>
            <person name="Liu G.H."/>
            <person name="Pecoraro L."/>
            <person name="Huang H.X."/>
            <person name="Xiao X.J."/>
            <person name="Lin M."/>
            <person name="Wu X.Y."/>
            <person name="Wu W.L."/>
            <person name="Chen Y.Y."/>
            <person name="Chang S.B."/>
            <person name="Sakamoto S."/>
            <person name="Ohme-Takagi M."/>
            <person name="Yagi M."/>
            <person name="Zeng S.J."/>
            <person name="Shen C.Y."/>
            <person name="Yeh C.M."/>
            <person name="Luo Y.B."/>
            <person name="Tsai W.C."/>
            <person name="Van de Peer Y."/>
            <person name="Liu Z.J."/>
        </authorList>
    </citation>
    <scope>NUCLEOTIDE SEQUENCE [LARGE SCALE GENOMIC DNA]</scope>
    <source>
        <strain evidence="5">cv. Shenzhen</strain>
        <tissue evidence="4">Stem</tissue>
    </source>
</reference>
<protein>
    <recommendedName>
        <fullName evidence="6">Importin-9</fullName>
    </recommendedName>
</protein>
<dbReference type="GO" id="GO:0005635">
    <property type="term" value="C:nuclear envelope"/>
    <property type="evidence" value="ECO:0007669"/>
    <property type="project" value="TreeGrafter"/>
</dbReference>
<evidence type="ECO:0000313" key="4">
    <source>
        <dbReference type="EMBL" id="PKA67290.1"/>
    </source>
</evidence>
<sequence length="750" mass="82804">MNGALGWRCLLQLVQHFPSLVDTQFSVVLTPLWKTFVTSLDAYQISSVRGIEDSHSGRFDSDGNERSLDTFVMQMFETLLTVIGNSRLQKVIRESIKEVAYYTIGFLQITDEQVHVWSLDANQYVADEDDVTYSCRVSGSLLLEEIANAFGSEGINAIVEAARKHLTESHHAKVSGFADWWRLREASLFALVSISDQLIEVDDSRFSKSNFGYLLEQIIAEDMETDAHKFPFLHSRAFSAISKFSSVISHTVCEQLLCAAVRAIDLDVSQPVKVGACQALLQLLPDAKLEIVQPHIMRVLSSLIVLLKQASDETLHLFLETIQVVVKAGHEQSRCIEAVISPVILDVWLHYVSDPFISIDALEVLEAIKNSPGCLHTIVSRIVPSVGLVLGTAKNQPSGLVAGSLDLLTMILKGAPLDVVKAVFDCCFNSAIQVLLESDDHGEMQNATECLAVFLASGRHELLSWTGDPSFTMKMLLDAASRLLDPNLECSGSLFVGSYILQLILHFPSEMAFHIREVVAAVIRRLRSCEISGLKSSLILIIARLVHLSSSDVNQFISLLLTLPTDGHKNALSYVMSEWTKVQGEIQGAYQIKVTTIALALLLSTHHEELAKINVEGHLIESNTGITTRSKAKLAPEQWTTVSVPEKIFSLLCDTLVEIQEQVMDDNDDDDEDSDWEEVSESNGSVVHNLLYQSTAPSKSGPAVEHLDAMAKVFSECGDNTSEDEFAQADPLNEVLRCPFPPLVIFHDIC</sequence>
<feature type="domain" description="Importin-7/11-like TPR repeats" evidence="3">
    <location>
        <begin position="396"/>
        <end position="690"/>
    </location>
</feature>
<dbReference type="GO" id="GO:0006606">
    <property type="term" value="P:protein import into nucleus"/>
    <property type="evidence" value="ECO:0007669"/>
    <property type="project" value="TreeGrafter"/>
</dbReference>
<keyword evidence="1" id="KW-0813">Transport</keyword>
<dbReference type="GO" id="GO:0005829">
    <property type="term" value="C:cytosol"/>
    <property type="evidence" value="ECO:0007669"/>
    <property type="project" value="TreeGrafter"/>
</dbReference>
<keyword evidence="5" id="KW-1185">Reference proteome</keyword>
<dbReference type="Gene3D" id="1.25.10.10">
    <property type="entry name" value="Leucine-rich Repeat Variant"/>
    <property type="match status" value="1"/>
</dbReference>
<accession>A0A2I0BHN4</accession>
<proteinExistence type="predicted"/>
<dbReference type="InterPro" id="IPR056840">
    <property type="entry name" value="HEAT_IPO9_central"/>
</dbReference>
<dbReference type="InterPro" id="IPR058669">
    <property type="entry name" value="TPR_IPO7/11-like"/>
</dbReference>
<evidence type="ECO:0008006" key="6">
    <source>
        <dbReference type="Google" id="ProtNLM"/>
    </source>
</evidence>
<evidence type="ECO:0000256" key="1">
    <source>
        <dbReference type="ARBA" id="ARBA00022927"/>
    </source>
</evidence>
<name>A0A2I0BHN4_9ASPA</name>
<evidence type="ECO:0000259" key="3">
    <source>
        <dbReference type="Pfam" id="PF25758"/>
    </source>
</evidence>
<dbReference type="EMBL" id="KZ451883">
    <property type="protein sequence ID" value="PKA67290.1"/>
    <property type="molecule type" value="Genomic_DNA"/>
</dbReference>
<dbReference type="Pfam" id="PF25018">
    <property type="entry name" value="HEAT_IPO9_c"/>
    <property type="match status" value="1"/>
</dbReference>
<dbReference type="InterPro" id="IPR011989">
    <property type="entry name" value="ARM-like"/>
</dbReference>
<dbReference type="SUPFAM" id="SSF48371">
    <property type="entry name" value="ARM repeat"/>
    <property type="match status" value="1"/>
</dbReference>
<dbReference type="PANTHER" id="PTHR10997">
    <property type="entry name" value="IMPORTIN-7, 8, 11"/>
    <property type="match status" value="1"/>
</dbReference>
<dbReference type="PANTHER" id="PTHR10997:SF9">
    <property type="entry name" value="IMPORTIN-9"/>
    <property type="match status" value="1"/>
</dbReference>